<gene>
    <name evidence="5" type="ORF">C823_01742</name>
</gene>
<dbReference type="STRING" id="1235802.C823_01742"/>
<evidence type="ECO:0000256" key="3">
    <source>
        <dbReference type="ARBA" id="ARBA00023163"/>
    </source>
</evidence>
<dbReference type="Gene3D" id="1.10.10.10">
    <property type="entry name" value="Winged helix-like DNA-binding domain superfamily/Winged helix DNA-binding domain"/>
    <property type="match status" value="1"/>
</dbReference>
<dbReference type="SMART" id="SM00345">
    <property type="entry name" value="HTH_GNTR"/>
    <property type="match status" value="1"/>
</dbReference>
<proteinExistence type="predicted"/>
<dbReference type="PANTHER" id="PTHR38445:SF7">
    <property type="entry name" value="GNTR-FAMILY TRANSCRIPTIONAL REGULATOR"/>
    <property type="match status" value="1"/>
</dbReference>
<keyword evidence="1" id="KW-0805">Transcription regulation</keyword>
<comment type="caution">
    <text evidence="5">The sequence shown here is derived from an EMBL/GenBank/DDBJ whole genome shotgun (WGS) entry which is preliminary data.</text>
</comment>
<evidence type="ECO:0000256" key="1">
    <source>
        <dbReference type="ARBA" id="ARBA00023015"/>
    </source>
</evidence>
<dbReference type="CDD" id="cd07377">
    <property type="entry name" value="WHTH_GntR"/>
    <property type="match status" value="1"/>
</dbReference>
<dbReference type="eggNOG" id="COG1725">
    <property type="taxonomic scope" value="Bacteria"/>
</dbReference>
<sequence>MKIVISANSSLAIYEQIVNQLKNAIFNHELCAGEALPSIRMLASDLEVSVITTKRAYEELEKEHLIRSVAGKGFYVCDANTDYLKEKQYRMLERKMTEILEECKKAGMEQEEILSMTEELLSDIE</sequence>
<keyword evidence="2" id="KW-0238">DNA-binding</keyword>
<organism evidence="5 6">
    <name type="scientific">Eubacterium plexicaudatum ASF492</name>
    <dbReference type="NCBI Taxonomy" id="1235802"/>
    <lineage>
        <taxon>Bacteria</taxon>
        <taxon>Bacillati</taxon>
        <taxon>Bacillota</taxon>
        <taxon>Clostridia</taxon>
        <taxon>Eubacteriales</taxon>
        <taxon>Eubacteriaceae</taxon>
        <taxon>Eubacterium</taxon>
    </lineage>
</organism>
<keyword evidence="6" id="KW-1185">Reference proteome</keyword>
<keyword evidence="3" id="KW-0804">Transcription</keyword>
<evidence type="ECO:0000259" key="4">
    <source>
        <dbReference type="PROSITE" id="PS50949"/>
    </source>
</evidence>
<dbReference type="PROSITE" id="PS50949">
    <property type="entry name" value="HTH_GNTR"/>
    <property type="match status" value="1"/>
</dbReference>
<dbReference type="EMBL" id="AQFT01000056">
    <property type="protein sequence ID" value="EMZ29650.1"/>
    <property type="molecule type" value="Genomic_DNA"/>
</dbReference>
<dbReference type="SUPFAM" id="SSF46785">
    <property type="entry name" value="Winged helix' DNA-binding domain"/>
    <property type="match status" value="1"/>
</dbReference>
<dbReference type="PANTHER" id="PTHR38445">
    <property type="entry name" value="HTH-TYPE TRANSCRIPTIONAL REPRESSOR YTRA"/>
    <property type="match status" value="1"/>
</dbReference>
<dbReference type="OrthoDB" id="9801546at2"/>
<accession>N2AU26</accession>
<dbReference type="PATRIC" id="fig|1235802.3.peg.1843"/>
<dbReference type="GO" id="GO:0003700">
    <property type="term" value="F:DNA-binding transcription factor activity"/>
    <property type="evidence" value="ECO:0007669"/>
    <property type="project" value="InterPro"/>
</dbReference>
<reference evidence="5 6" key="1">
    <citation type="journal article" date="2014" name="Genome Announc.">
        <title>Draft genome sequences of the altered schaedler flora, a defined bacterial community from gnotobiotic mice.</title>
        <authorList>
            <person name="Wannemuehler M.J."/>
            <person name="Overstreet A.M."/>
            <person name="Ward D.V."/>
            <person name="Phillips G.J."/>
        </authorList>
    </citation>
    <scope>NUCLEOTIDE SEQUENCE [LARGE SCALE GENOMIC DNA]</scope>
    <source>
        <strain evidence="5 6">ASF492</strain>
    </source>
</reference>
<dbReference type="Proteomes" id="UP000012589">
    <property type="component" value="Unassembled WGS sequence"/>
</dbReference>
<evidence type="ECO:0000256" key="2">
    <source>
        <dbReference type="ARBA" id="ARBA00023125"/>
    </source>
</evidence>
<dbReference type="AlphaFoldDB" id="N2AU26"/>
<protein>
    <recommendedName>
        <fullName evidence="4">HTH gntR-type domain-containing protein</fullName>
    </recommendedName>
</protein>
<dbReference type="HOGENOM" id="CLU_017584_10_4_9"/>
<feature type="domain" description="HTH gntR-type" evidence="4">
    <location>
        <begin position="11"/>
        <end position="79"/>
    </location>
</feature>
<dbReference type="InterPro" id="IPR036390">
    <property type="entry name" value="WH_DNA-bd_sf"/>
</dbReference>
<dbReference type="InterPro" id="IPR036388">
    <property type="entry name" value="WH-like_DNA-bd_sf"/>
</dbReference>
<dbReference type="GO" id="GO:0003677">
    <property type="term" value="F:DNA binding"/>
    <property type="evidence" value="ECO:0007669"/>
    <property type="project" value="UniProtKB-KW"/>
</dbReference>
<name>N2AU26_9FIRM</name>
<dbReference type="InterPro" id="IPR000524">
    <property type="entry name" value="Tscrpt_reg_HTH_GntR"/>
</dbReference>
<dbReference type="Pfam" id="PF00392">
    <property type="entry name" value="GntR"/>
    <property type="match status" value="1"/>
</dbReference>
<evidence type="ECO:0000313" key="5">
    <source>
        <dbReference type="EMBL" id="EMZ29650.1"/>
    </source>
</evidence>
<evidence type="ECO:0000313" key="6">
    <source>
        <dbReference type="Proteomes" id="UP000012589"/>
    </source>
</evidence>